<feature type="transmembrane region" description="Helical" evidence="2">
    <location>
        <begin position="27"/>
        <end position="45"/>
    </location>
</feature>
<accession>A0ABX0UC98</accession>
<feature type="transmembrane region" description="Helical" evidence="2">
    <location>
        <begin position="157"/>
        <end position="176"/>
    </location>
</feature>
<dbReference type="InterPro" id="IPR010559">
    <property type="entry name" value="Sig_transdc_His_kin_internal"/>
</dbReference>
<keyword evidence="4" id="KW-0418">Kinase</keyword>
<reference evidence="4 5" key="1">
    <citation type="submission" date="2020-03" db="EMBL/GenBank/DDBJ databases">
        <title>Genomic Encyclopedia of Type Strains, Phase IV (KMG-IV): sequencing the most valuable type-strain genomes for metagenomic binning, comparative biology and taxonomic classification.</title>
        <authorList>
            <person name="Goeker M."/>
        </authorList>
    </citation>
    <scope>NUCLEOTIDE SEQUENCE [LARGE SCALE GENOMIC DNA]</scope>
    <source>
        <strain evidence="4 5">DSM 101599</strain>
    </source>
</reference>
<keyword evidence="4" id="KW-0808">Transferase</keyword>
<protein>
    <submittedName>
        <fullName evidence="4">Sensor histidine kinase YesM</fullName>
    </submittedName>
</protein>
<sequence>MRKLYQFFLDIGQQSHYSSLENKKIKLLNIYVLITLHFVVIMPIGDTITGIITSKIILCYLVLLLFMIVILFLNKHQKYYLATTLWLAIVLFAVFMFSIALLPQSYSEYYYVFVPGIALTLFNKNTIPAIVTLFSLFLFFIPYYIIVVYPESVVNKLDPFAVFGLFTCVYLLVNYFKKINTDNEKELKETYKKLEETKKNELANLQLKLLRGRMNPHFMFNTMNSVQNLVIKGNTMDTYTYLSKFSAVIRENLRMSEKTYVFFEDEFSLLQKYLELEKLRFKNSLNYVLEKGNVVAHLKIPSMIIQPFIENSLHRMFHKTEGVKDIDIQFYQNNKFITCTIIDNGILVNEMFLNQQEVLKEQASFSVESMSQHLELLKEFYKINIGFEYTVKNNKTICSVKIPYETIK</sequence>
<keyword evidence="2" id="KW-1133">Transmembrane helix</keyword>
<evidence type="ECO:0000256" key="1">
    <source>
        <dbReference type="SAM" id="Coils"/>
    </source>
</evidence>
<proteinExistence type="predicted"/>
<evidence type="ECO:0000256" key="2">
    <source>
        <dbReference type="SAM" id="Phobius"/>
    </source>
</evidence>
<feature type="domain" description="Signal transduction histidine kinase internal region" evidence="3">
    <location>
        <begin position="206"/>
        <end position="285"/>
    </location>
</feature>
<dbReference type="Proteomes" id="UP000745859">
    <property type="component" value="Unassembled WGS sequence"/>
</dbReference>
<evidence type="ECO:0000313" key="4">
    <source>
        <dbReference type="EMBL" id="NIJ44776.1"/>
    </source>
</evidence>
<dbReference type="GO" id="GO:0016301">
    <property type="term" value="F:kinase activity"/>
    <property type="evidence" value="ECO:0007669"/>
    <property type="project" value="UniProtKB-KW"/>
</dbReference>
<name>A0ABX0UC98_9FLAO</name>
<dbReference type="RefSeq" id="WP_167185411.1">
    <property type="nucleotide sequence ID" value="NZ_JAASQL010000001.1"/>
</dbReference>
<dbReference type="InterPro" id="IPR050640">
    <property type="entry name" value="Bact_2-comp_sensor_kinase"/>
</dbReference>
<feature type="coiled-coil region" evidence="1">
    <location>
        <begin position="177"/>
        <end position="208"/>
    </location>
</feature>
<dbReference type="InterPro" id="IPR036259">
    <property type="entry name" value="MFS_trans_sf"/>
</dbReference>
<evidence type="ECO:0000259" key="3">
    <source>
        <dbReference type="Pfam" id="PF06580"/>
    </source>
</evidence>
<dbReference type="SUPFAM" id="SSF103473">
    <property type="entry name" value="MFS general substrate transporter"/>
    <property type="match status" value="1"/>
</dbReference>
<keyword evidence="1" id="KW-0175">Coiled coil</keyword>
<dbReference type="EMBL" id="JAASQL010000001">
    <property type="protein sequence ID" value="NIJ44776.1"/>
    <property type="molecule type" value="Genomic_DNA"/>
</dbReference>
<dbReference type="PANTHER" id="PTHR34220:SF7">
    <property type="entry name" value="SENSOR HISTIDINE KINASE YPDA"/>
    <property type="match status" value="1"/>
</dbReference>
<feature type="transmembrane region" description="Helical" evidence="2">
    <location>
        <begin position="85"/>
        <end position="106"/>
    </location>
</feature>
<dbReference type="Pfam" id="PF06580">
    <property type="entry name" value="His_kinase"/>
    <property type="match status" value="1"/>
</dbReference>
<keyword evidence="5" id="KW-1185">Reference proteome</keyword>
<keyword evidence="2" id="KW-0812">Transmembrane</keyword>
<feature type="transmembrane region" description="Helical" evidence="2">
    <location>
        <begin position="126"/>
        <end position="145"/>
    </location>
</feature>
<organism evidence="4 5">
    <name type="scientific">Wenyingzhuangia heitensis</name>
    <dbReference type="NCBI Taxonomy" id="1487859"/>
    <lineage>
        <taxon>Bacteria</taxon>
        <taxon>Pseudomonadati</taxon>
        <taxon>Bacteroidota</taxon>
        <taxon>Flavobacteriia</taxon>
        <taxon>Flavobacteriales</taxon>
        <taxon>Flavobacteriaceae</taxon>
        <taxon>Wenyingzhuangia</taxon>
    </lineage>
</organism>
<gene>
    <name evidence="4" type="ORF">FHR24_001215</name>
</gene>
<comment type="caution">
    <text evidence="4">The sequence shown here is derived from an EMBL/GenBank/DDBJ whole genome shotgun (WGS) entry which is preliminary data.</text>
</comment>
<evidence type="ECO:0000313" key="5">
    <source>
        <dbReference type="Proteomes" id="UP000745859"/>
    </source>
</evidence>
<keyword evidence="2" id="KW-0472">Membrane</keyword>
<feature type="transmembrane region" description="Helical" evidence="2">
    <location>
        <begin position="51"/>
        <end position="73"/>
    </location>
</feature>
<dbReference type="PANTHER" id="PTHR34220">
    <property type="entry name" value="SENSOR HISTIDINE KINASE YPDA"/>
    <property type="match status" value="1"/>
</dbReference>